<dbReference type="SUPFAM" id="SSF57783">
    <property type="entry name" value="Zinc beta-ribbon"/>
    <property type="match status" value="1"/>
</dbReference>
<gene>
    <name evidence="1" type="ORF">LCGC14_1451070</name>
</gene>
<dbReference type="EMBL" id="LAZR01009997">
    <property type="protein sequence ID" value="KKM69404.1"/>
    <property type="molecule type" value="Genomic_DNA"/>
</dbReference>
<organism evidence="1">
    <name type="scientific">marine sediment metagenome</name>
    <dbReference type="NCBI Taxonomy" id="412755"/>
    <lineage>
        <taxon>unclassified sequences</taxon>
        <taxon>metagenomes</taxon>
        <taxon>ecological metagenomes</taxon>
    </lineage>
</organism>
<protein>
    <submittedName>
        <fullName evidence="1">Uncharacterized protein</fullName>
    </submittedName>
</protein>
<name>A0A0F9JHQ6_9ZZZZ</name>
<accession>A0A0F9JHQ6</accession>
<dbReference type="AlphaFoldDB" id="A0A0F9JHQ6"/>
<sequence length="69" mass="8299">MFEDIVKRKSTTYDIKTQCPHCKSTNITLFVIQGIMNDKRKQEAYCRMCTKRWYIVHDKDMNGAFIQYI</sequence>
<reference evidence="1" key="1">
    <citation type="journal article" date="2015" name="Nature">
        <title>Complex archaea that bridge the gap between prokaryotes and eukaryotes.</title>
        <authorList>
            <person name="Spang A."/>
            <person name="Saw J.H."/>
            <person name="Jorgensen S.L."/>
            <person name="Zaremba-Niedzwiedzka K."/>
            <person name="Martijn J."/>
            <person name="Lind A.E."/>
            <person name="van Eijk R."/>
            <person name="Schleper C."/>
            <person name="Guy L."/>
            <person name="Ettema T.J."/>
        </authorList>
    </citation>
    <scope>NUCLEOTIDE SEQUENCE</scope>
</reference>
<evidence type="ECO:0000313" key="1">
    <source>
        <dbReference type="EMBL" id="KKM69404.1"/>
    </source>
</evidence>
<comment type="caution">
    <text evidence="1">The sequence shown here is derived from an EMBL/GenBank/DDBJ whole genome shotgun (WGS) entry which is preliminary data.</text>
</comment>
<proteinExistence type="predicted"/>